<evidence type="ECO:0000256" key="3">
    <source>
        <dbReference type="ARBA" id="ARBA00022801"/>
    </source>
</evidence>
<accession>A0A7W6BPE2</accession>
<name>A0A7W6BPE2_9HYPH</name>
<evidence type="ECO:0000256" key="4">
    <source>
        <dbReference type="ARBA" id="ARBA00022833"/>
    </source>
</evidence>
<dbReference type="GO" id="GO:0046872">
    <property type="term" value="F:metal ion binding"/>
    <property type="evidence" value="ECO:0007669"/>
    <property type="project" value="UniProtKB-KW"/>
</dbReference>
<dbReference type="EC" id="3.5.2.10" evidence="6"/>
<dbReference type="PANTHER" id="PTHR35005:SF1">
    <property type="entry name" value="2-AMINO-5-FORMYLAMINO-6-RIBOSYLAMINOPYRIMIDIN-4(3H)-ONE 5'-MONOPHOSPHATE DEFORMYLASE"/>
    <property type="match status" value="1"/>
</dbReference>
<keyword evidence="4" id="KW-0862">Zinc</keyword>
<sequence>MTLLAHRFEELTSAELRAARDRLDRAVAVLPVAAVEQHGAHLPLGTDAIIADAMVAQAIATLPDGLEAVFLPVLRIGASDEHLAFPGTLSLGWRVATETIVRLGEGVASAGFRRLAIVSSHGGNTQAVEAAALDLRQRHGLLVASASWNRFGLPTGLLPDGEIAIGIHGGAVETALMLAIRPDLVRTAEIADQPSLQSRLLAERRHLRAHGRLGFAWAAEDLNPVGTVGNATLGTAAMGRAILDHQSARFVEFLADVAAVDWPMAPVQNG</sequence>
<organism evidence="6 7">
    <name type="scientific">Aureimonas phyllosphaerae</name>
    <dbReference type="NCBI Taxonomy" id="1166078"/>
    <lineage>
        <taxon>Bacteria</taxon>
        <taxon>Pseudomonadati</taxon>
        <taxon>Pseudomonadota</taxon>
        <taxon>Alphaproteobacteria</taxon>
        <taxon>Hyphomicrobiales</taxon>
        <taxon>Aurantimonadaceae</taxon>
        <taxon>Aureimonas</taxon>
    </lineage>
</organism>
<comment type="cofactor">
    <cofactor evidence="1">
        <name>Zn(2+)</name>
        <dbReference type="ChEBI" id="CHEBI:29105"/>
    </cofactor>
</comment>
<reference evidence="6 7" key="1">
    <citation type="submission" date="2020-08" db="EMBL/GenBank/DDBJ databases">
        <title>Genomic Encyclopedia of Type Strains, Phase IV (KMG-IV): sequencing the most valuable type-strain genomes for metagenomic binning, comparative biology and taxonomic classification.</title>
        <authorList>
            <person name="Goeker M."/>
        </authorList>
    </citation>
    <scope>NUCLEOTIDE SEQUENCE [LARGE SCALE GENOMIC DNA]</scope>
    <source>
        <strain evidence="6 7">DSM 25024</strain>
    </source>
</reference>
<protein>
    <submittedName>
        <fullName evidence="6">Creatinine amidohydrolase</fullName>
        <ecNumber evidence="6">3.5.2.10</ecNumber>
    </submittedName>
</protein>
<dbReference type="InterPro" id="IPR003785">
    <property type="entry name" value="Creatininase/forma_Hydrolase"/>
</dbReference>
<keyword evidence="7" id="KW-1185">Reference proteome</keyword>
<keyword evidence="3 6" id="KW-0378">Hydrolase</keyword>
<dbReference type="EMBL" id="JACIDO010000003">
    <property type="protein sequence ID" value="MBB3935659.1"/>
    <property type="molecule type" value="Genomic_DNA"/>
</dbReference>
<evidence type="ECO:0000256" key="5">
    <source>
        <dbReference type="ARBA" id="ARBA00024029"/>
    </source>
</evidence>
<dbReference type="Pfam" id="PF02633">
    <property type="entry name" value="Creatininase"/>
    <property type="match status" value="1"/>
</dbReference>
<comment type="caution">
    <text evidence="6">The sequence shown here is derived from an EMBL/GenBank/DDBJ whole genome shotgun (WGS) entry which is preliminary data.</text>
</comment>
<dbReference type="GO" id="GO:0047789">
    <property type="term" value="F:creatininase activity"/>
    <property type="evidence" value="ECO:0007669"/>
    <property type="project" value="UniProtKB-EC"/>
</dbReference>
<gene>
    <name evidence="6" type="ORF">GGR05_001803</name>
</gene>
<dbReference type="GO" id="GO:0016811">
    <property type="term" value="F:hydrolase activity, acting on carbon-nitrogen (but not peptide) bonds, in linear amides"/>
    <property type="evidence" value="ECO:0007669"/>
    <property type="project" value="TreeGrafter"/>
</dbReference>
<proteinExistence type="inferred from homology"/>
<dbReference type="Proteomes" id="UP000531216">
    <property type="component" value="Unassembled WGS sequence"/>
</dbReference>
<dbReference type="InterPro" id="IPR024087">
    <property type="entry name" value="Creatininase-like_sf"/>
</dbReference>
<dbReference type="PANTHER" id="PTHR35005">
    <property type="entry name" value="3-DEHYDRO-SCYLLO-INOSOSE HYDROLASE"/>
    <property type="match status" value="1"/>
</dbReference>
<evidence type="ECO:0000256" key="1">
    <source>
        <dbReference type="ARBA" id="ARBA00001947"/>
    </source>
</evidence>
<dbReference type="SUPFAM" id="SSF102215">
    <property type="entry name" value="Creatininase"/>
    <property type="match status" value="1"/>
</dbReference>
<dbReference type="AlphaFoldDB" id="A0A7W6BPE2"/>
<dbReference type="Gene3D" id="3.40.50.10310">
    <property type="entry name" value="Creatininase"/>
    <property type="match status" value="1"/>
</dbReference>
<dbReference type="RefSeq" id="WP_175526775.1">
    <property type="nucleotide sequence ID" value="NZ_FOOA01000003.1"/>
</dbReference>
<evidence type="ECO:0000313" key="6">
    <source>
        <dbReference type="EMBL" id="MBB3935659.1"/>
    </source>
</evidence>
<dbReference type="GO" id="GO:0009231">
    <property type="term" value="P:riboflavin biosynthetic process"/>
    <property type="evidence" value="ECO:0007669"/>
    <property type="project" value="TreeGrafter"/>
</dbReference>
<evidence type="ECO:0000313" key="7">
    <source>
        <dbReference type="Proteomes" id="UP000531216"/>
    </source>
</evidence>
<keyword evidence="2" id="KW-0479">Metal-binding</keyword>
<comment type="similarity">
    <text evidence="5">Belongs to the creatininase superfamily.</text>
</comment>
<evidence type="ECO:0000256" key="2">
    <source>
        <dbReference type="ARBA" id="ARBA00022723"/>
    </source>
</evidence>